<proteinExistence type="predicted"/>
<reference evidence="1" key="1">
    <citation type="submission" date="2020-11" db="EMBL/GenBank/DDBJ databases">
        <title>Azospira restricta DSM 18626 genome sequence.</title>
        <authorList>
            <person name="Moe W.M."/>
        </authorList>
    </citation>
    <scope>NUCLEOTIDE SEQUENCE</scope>
    <source>
        <strain evidence="1">DSM 18626</strain>
    </source>
</reference>
<organism evidence="1 2">
    <name type="scientific">Azospira restricta</name>
    <dbReference type="NCBI Taxonomy" id="404405"/>
    <lineage>
        <taxon>Bacteria</taxon>
        <taxon>Pseudomonadati</taxon>
        <taxon>Pseudomonadota</taxon>
        <taxon>Betaproteobacteria</taxon>
        <taxon>Rhodocyclales</taxon>
        <taxon>Rhodocyclaceae</taxon>
        <taxon>Azospira</taxon>
    </lineage>
</organism>
<accession>A0A974PXQ2</accession>
<dbReference type="RefSeq" id="WP_203386857.1">
    <property type="nucleotide sequence ID" value="NZ_CP064781.1"/>
</dbReference>
<evidence type="ECO:0000313" key="2">
    <source>
        <dbReference type="Proteomes" id="UP000663444"/>
    </source>
</evidence>
<protein>
    <submittedName>
        <fullName evidence="1">Restriction alleviation protein, Lar family</fullName>
    </submittedName>
</protein>
<dbReference type="AlphaFoldDB" id="A0A974PXQ2"/>
<dbReference type="Proteomes" id="UP000663444">
    <property type="component" value="Chromosome"/>
</dbReference>
<gene>
    <name evidence="1" type="ORF">IWH25_16525</name>
</gene>
<dbReference type="KEGG" id="ares:IWH25_16525"/>
<dbReference type="InterPro" id="IPR019908">
    <property type="entry name" value="Toxin_RalR"/>
</dbReference>
<evidence type="ECO:0000313" key="1">
    <source>
        <dbReference type="EMBL" id="QRJ63330.1"/>
    </source>
</evidence>
<sequence length="60" mass="6385">MTAAAADYLQPCPFCGTAPASAIEVDLAMWAVVCNHCQSIGPLAGDERRAAELWNRRPPA</sequence>
<dbReference type="Pfam" id="PF14354">
    <property type="entry name" value="Lar_restr_allev"/>
    <property type="match status" value="1"/>
</dbReference>
<dbReference type="EMBL" id="CP064781">
    <property type="protein sequence ID" value="QRJ63330.1"/>
    <property type="molecule type" value="Genomic_DNA"/>
</dbReference>
<keyword evidence="2" id="KW-1185">Reference proteome</keyword>
<name>A0A974PXQ2_9RHOO</name>
<dbReference type="NCBIfam" id="TIGR03655">
    <property type="entry name" value="anti_R_Lar"/>
    <property type="match status" value="1"/>
</dbReference>